<protein>
    <submittedName>
        <fullName evidence="2">Uncharacterized protein</fullName>
    </submittedName>
</protein>
<dbReference type="EMBL" id="KI913115">
    <property type="protein sequence ID" value="ETV87619.1"/>
    <property type="molecule type" value="Genomic_DNA"/>
</dbReference>
<reference evidence="2" key="1">
    <citation type="submission" date="2013-12" db="EMBL/GenBank/DDBJ databases">
        <title>The Genome Sequence of Aphanomyces astaci APO3.</title>
        <authorList>
            <consortium name="The Broad Institute Genomics Platform"/>
            <person name="Russ C."/>
            <person name="Tyler B."/>
            <person name="van West P."/>
            <person name="Dieguez-Uribeondo J."/>
            <person name="Young S.K."/>
            <person name="Zeng Q."/>
            <person name="Gargeya S."/>
            <person name="Fitzgerald M."/>
            <person name="Abouelleil A."/>
            <person name="Alvarado L."/>
            <person name="Chapman S.B."/>
            <person name="Gainer-Dewar J."/>
            <person name="Goldberg J."/>
            <person name="Griggs A."/>
            <person name="Gujja S."/>
            <person name="Hansen M."/>
            <person name="Howarth C."/>
            <person name="Imamovic A."/>
            <person name="Ireland A."/>
            <person name="Larimer J."/>
            <person name="McCowan C."/>
            <person name="Murphy C."/>
            <person name="Pearson M."/>
            <person name="Poon T.W."/>
            <person name="Priest M."/>
            <person name="Roberts A."/>
            <person name="Saif S."/>
            <person name="Shea T."/>
            <person name="Sykes S."/>
            <person name="Wortman J."/>
            <person name="Nusbaum C."/>
            <person name="Birren B."/>
        </authorList>
    </citation>
    <scope>NUCLEOTIDE SEQUENCE [LARGE SCALE GENOMIC DNA]</scope>
    <source>
        <strain evidence="2">APO3</strain>
    </source>
</reference>
<dbReference type="OrthoDB" id="10369884at2759"/>
<gene>
    <name evidence="2" type="ORF">H257_01126</name>
</gene>
<feature type="region of interest" description="Disordered" evidence="1">
    <location>
        <begin position="78"/>
        <end position="105"/>
    </location>
</feature>
<accession>W4H8M9</accession>
<sequence length="105" mass="11640">MPRTTPSAARLNLHLYIGYAHCVGRLLILIQRMRQAEPRSPDEYSALKDRIVSKAPQSIHGACLRLTKLLRSTASIAATSSAVPRPTPRIGRRHYSSLQHGLPAF</sequence>
<dbReference type="RefSeq" id="XP_009822482.1">
    <property type="nucleotide sequence ID" value="XM_009824180.1"/>
</dbReference>
<name>W4H8M9_APHAT</name>
<evidence type="ECO:0000256" key="1">
    <source>
        <dbReference type="SAM" id="MobiDB-lite"/>
    </source>
</evidence>
<dbReference type="VEuPathDB" id="FungiDB:H257_01126"/>
<dbReference type="GeneID" id="20803122"/>
<organism evidence="2">
    <name type="scientific">Aphanomyces astaci</name>
    <name type="common">Crayfish plague agent</name>
    <dbReference type="NCBI Taxonomy" id="112090"/>
    <lineage>
        <taxon>Eukaryota</taxon>
        <taxon>Sar</taxon>
        <taxon>Stramenopiles</taxon>
        <taxon>Oomycota</taxon>
        <taxon>Saprolegniomycetes</taxon>
        <taxon>Saprolegniales</taxon>
        <taxon>Verrucalvaceae</taxon>
        <taxon>Aphanomyces</taxon>
    </lineage>
</organism>
<proteinExistence type="predicted"/>
<evidence type="ECO:0000313" key="2">
    <source>
        <dbReference type="EMBL" id="ETV87619.1"/>
    </source>
</evidence>
<dbReference type="AlphaFoldDB" id="W4H8M9"/>